<evidence type="ECO:0000256" key="1">
    <source>
        <dbReference type="SAM" id="SignalP"/>
    </source>
</evidence>
<evidence type="ECO:0000313" key="2">
    <source>
        <dbReference type="EMBL" id="GBM90780.1"/>
    </source>
</evidence>
<evidence type="ECO:0000313" key="3">
    <source>
        <dbReference type="Proteomes" id="UP000499080"/>
    </source>
</evidence>
<dbReference type="Proteomes" id="UP000499080">
    <property type="component" value="Unassembled WGS sequence"/>
</dbReference>
<dbReference type="EMBL" id="BGPR01003650">
    <property type="protein sequence ID" value="GBM90780.1"/>
    <property type="molecule type" value="Genomic_DNA"/>
</dbReference>
<protein>
    <recommendedName>
        <fullName evidence="4">ZP domain-containing protein</fullName>
    </recommendedName>
</protein>
<reference evidence="2 3" key="1">
    <citation type="journal article" date="2019" name="Sci. Rep.">
        <title>Orb-weaving spider Araneus ventricosus genome elucidates the spidroin gene catalogue.</title>
        <authorList>
            <person name="Kono N."/>
            <person name="Nakamura H."/>
            <person name="Ohtoshi R."/>
            <person name="Moran D.A.P."/>
            <person name="Shinohara A."/>
            <person name="Yoshida Y."/>
            <person name="Fujiwara M."/>
            <person name="Mori M."/>
            <person name="Tomita M."/>
            <person name="Arakawa K."/>
        </authorList>
    </citation>
    <scope>NUCLEOTIDE SEQUENCE [LARGE SCALE GENOMIC DNA]</scope>
</reference>
<evidence type="ECO:0008006" key="4">
    <source>
        <dbReference type="Google" id="ProtNLM"/>
    </source>
</evidence>
<feature type="signal peptide" evidence="1">
    <location>
        <begin position="1"/>
        <end position="20"/>
    </location>
</feature>
<feature type="chain" id="PRO_5021198148" description="ZP domain-containing protein" evidence="1">
    <location>
        <begin position="21"/>
        <end position="108"/>
    </location>
</feature>
<sequence length="108" mass="12428">MRLAAILSLGVVFLPSFSESTVECDFTNNSRREFSEVSINTPGVRLEKSPQNFFPAIAAGPILTQKRKVPFMCQIKDFPFTRFFFPLPDVKCRHNERECLLSEERLLE</sequence>
<keyword evidence="1" id="KW-0732">Signal</keyword>
<accession>A0A4Y2JL38</accession>
<proteinExistence type="predicted"/>
<comment type="caution">
    <text evidence="2">The sequence shown here is derived from an EMBL/GenBank/DDBJ whole genome shotgun (WGS) entry which is preliminary data.</text>
</comment>
<gene>
    <name evidence="2" type="ORF">AVEN_229457_1</name>
</gene>
<keyword evidence="3" id="KW-1185">Reference proteome</keyword>
<name>A0A4Y2JL38_ARAVE</name>
<dbReference type="AlphaFoldDB" id="A0A4Y2JL38"/>
<organism evidence="2 3">
    <name type="scientific">Araneus ventricosus</name>
    <name type="common">Orbweaver spider</name>
    <name type="synonym">Epeira ventricosa</name>
    <dbReference type="NCBI Taxonomy" id="182803"/>
    <lineage>
        <taxon>Eukaryota</taxon>
        <taxon>Metazoa</taxon>
        <taxon>Ecdysozoa</taxon>
        <taxon>Arthropoda</taxon>
        <taxon>Chelicerata</taxon>
        <taxon>Arachnida</taxon>
        <taxon>Araneae</taxon>
        <taxon>Araneomorphae</taxon>
        <taxon>Entelegynae</taxon>
        <taxon>Araneoidea</taxon>
        <taxon>Araneidae</taxon>
        <taxon>Araneus</taxon>
    </lineage>
</organism>